<dbReference type="RefSeq" id="WP_243322684.1">
    <property type="nucleotide sequence ID" value="NZ_JALGCL010000005.1"/>
</dbReference>
<feature type="region of interest" description="Disordered" evidence="1">
    <location>
        <begin position="52"/>
        <end position="71"/>
    </location>
</feature>
<dbReference type="PANTHER" id="PTHR30163:SF9">
    <property type="entry name" value="MEMBRANE-BOUND LYTIC MUREIN TRANSGLYCOSYLASE B"/>
    <property type="match status" value="1"/>
</dbReference>
<name>A0ABT0A757_9GAMM</name>
<evidence type="ECO:0000313" key="4">
    <source>
        <dbReference type="EMBL" id="MCJ0826817.1"/>
    </source>
</evidence>
<evidence type="ECO:0000256" key="1">
    <source>
        <dbReference type="SAM" id="MobiDB-lite"/>
    </source>
</evidence>
<comment type="caution">
    <text evidence="4">The sequence shown here is derived from an EMBL/GenBank/DDBJ whole genome shotgun (WGS) entry which is preliminary data.</text>
</comment>
<evidence type="ECO:0000256" key="2">
    <source>
        <dbReference type="SAM" id="SignalP"/>
    </source>
</evidence>
<dbReference type="Gene3D" id="1.10.530.10">
    <property type="match status" value="1"/>
</dbReference>
<dbReference type="InterPro" id="IPR023346">
    <property type="entry name" value="Lysozyme-like_dom_sf"/>
</dbReference>
<dbReference type="Proteomes" id="UP001165423">
    <property type="component" value="Unassembled WGS sequence"/>
</dbReference>
<proteinExistence type="predicted"/>
<feature type="chain" id="PRO_5045758981" evidence="2">
    <location>
        <begin position="30"/>
        <end position="386"/>
    </location>
</feature>
<feature type="signal peptide" evidence="2">
    <location>
        <begin position="1"/>
        <end position="29"/>
    </location>
</feature>
<protein>
    <submittedName>
        <fullName evidence="4">Lytic murein transglycosylase B</fullName>
    </submittedName>
</protein>
<reference evidence="4 5" key="1">
    <citation type="submission" date="2022-03" db="EMBL/GenBank/DDBJ databases">
        <title>Luteimonas soily sp. nov., a novel bacterium isolated from the soil.</title>
        <authorList>
            <person name="Zhang X."/>
        </authorList>
    </citation>
    <scope>NUCLEOTIDE SEQUENCE [LARGE SCALE GENOMIC DNA]</scope>
    <source>
        <strain evidence="4 5">50</strain>
    </source>
</reference>
<organism evidence="4 5">
    <name type="scientific">Cognatiluteimonas sedimenti</name>
    <dbReference type="NCBI Taxonomy" id="2927791"/>
    <lineage>
        <taxon>Bacteria</taxon>
        <taxon>Pseudomonadati</taxon>
        <taxon>Pseudomonadota</taxon>
        <taxon>Gammaproteobacteria</taxon>
        <taxon>Lysobacterales</taxon>
        <taxon>Lysobacteraceae</taxon>
        <taxon>Cognatiluteimonas</taxon>
    </lineage>
</organism>
<feature type="compositionally biased region" description="Pro residues" evidence="1">
    <location>
        <begin position="55"/>
        <end position="67"/>
    </location>
</feature>
<dbReference type="InterPro" id="IPR043426">
    <property type="entry name" value="MltB-like"/>
</dbReference>
<keyword evidence="5" id="KW-1185">Reference proteome</keyword>
<dbReference type="EMBL" id="JALGCL010000005">
    <property type="protein sequence ID" value="MCJ0826817.1"/>
    <property type="molecule type" value="Genomic_DNA"/>
</dbReference>
<keyword evidence="2" id="KW-0732">Signal</keyword>
<dbReference type="Gene3D" id="1.10.8.350">
    <property type="entry name" value="Bacterial muramidase"/>
    <property type="match status" value="1"/>
</dbReference>
<dbReference type="InterPro" id="IPR031304">
    <property type="entry name" value="SLT_2"/>
</dbReference>
<dbReference type="PROSITE" id="PS51257">
    <property type="entry name" value="PROKAR_LIPOPROTEIN"/>
    <property type="match status" value="1"/>
</dbReference>
<feature type="domain" description="Transglycosylase SLT" evidence="3">
    <location>
        <begin position="79"/>
        <end position="372"/>
    </location>
</feature>
<gene>
    <name evidence="4" type="primary">mltB</name>
    <name evidence="4" type="ORF">MQC88_12785</name>
</gene>
<accession>A0ABT0A757</accession>
<evidence type="ECO:0000259" key="3">
    <source>
        <dbReference type="Pfam" id="PF13406"/>
    </source>
</evidence>
<evidence type="ECO:0000313" key="5">
    <source>
        <dbReference type="Proteomes" id="UP001165423"/>
    </source>
</evidence>
<sequence>MIRRASFRLFSSGPLSLALVPVLAGFALAACATQAPPASVAAAAQPAASTSALLPPVPQPPERPLAPPAVTDPALPEAQRIAAFVDYTASMYGVDPAVIRAELAQAQFKQNIIDAISRPAEKVRSWAQYRPIFLNDARIEGGRAFYAENRAALDKVAAQTGVPAEYIVAIIGVETSYGRITGKYRVLDALYTLAFGYPKRAPFFAGELAQLFALGKDEGIDVATLTGSYAGAMGWGQFMPSSYRNWGKDGDGDGRRDLVGDSDDVFASIANYFVVHGWQRGAPVAARASRADAAADFAPDTLDPVYPLPALAQRGYTPQPGEPTVAAGEGATLLTLDGDAGKEYWLGYRNFYVITRYNHSPMYALSVHQLAQAIRAGSAPAGSDGA</sequence>
<dbReference type="SUPFAM" id="SSF53955">
    <property type="entry name" value="Lysozyme-like"/>
    <property type="match status" value="1"/>
</dbReference>
<dbReference type="CDD" id="cd13399">
    <property type="entry name" value="Slt35-like"/>
    <property type="match status" value="1"/>
</dbReference>
<dbReference type="InterPro" id="IPR011757">
    <property type="entry name" value="Lytic_transglycosylase_MltB"/>
</dbReference>
<dbReference type="PANTHER" id="PTHR30163">
    <property type="entry name" value="MEMBRANE-BOUND LYTIC MUREIN TRANSGLYCOSYLASE B"/>
    <property type="match status" value="1"/>
</dbReference>
<dbReference type="NCBIfam" id="TIGR02282">
    <property type="entry name" value="MltB"/>
    <property type="match status" value="1"/>
</dbReference>
<dbReference type="Pfam" id="PF13406">
    <property type="entry name" value="SLT_2"/>
    <property type="match status" value="1"/>
</dbReference>